<dbReference type="AlphaFoldDB" id="A0A4Y2W1Q1"/>
<keyword evidence="2" id="KW-1185">Reference proteome</keyword>
<reference evidence="1 2" key="1">
    <citation type="journal article" date="2019" name="Sci. Rep.">
        <title>Orb-weaving spider Araneus ventricosus genome elucidates the spidroin gene catalogue.</title>
        <authorList>
            <person name="Kono N."/>
            <person name="Nakamura H."/>
            <person name="Ohtoshi R."/>
            <person name="Moran D.A.P."/>
            <person name="Shinohara A."/>
            <person name="Yoshida Y."/>
            <person name="Fujiwara M."/>
            <person name="Mori M."/>
            <person name="Tomita M."/>
            <person name="Arakawa K."/>
        </authorList>
    </citation>
    <scope>NUCLEOTIDE SEQUENCE [LARGE SCALE GENOMIC DNA]</scope>
</reference>
<name>A0A4Y2W1Q1_ARAVE</name>
<protein>
    <recommendedName>
        <fullName evidence="3">Histone-lysine N-methyltransferase SETMAR</fullName>
    </recommendedName>
</protein>
<dbReference type="EMBL" id="BGPR01054379">
    <property type="protein sequence ID" value="GBO31155.1"/>
    <property type="molecule type" value="Genomic_DNA"/>
</dbReference>
<evidence type="ECO:0008006" key="3">
    <source>
        <dbReference type="Google" id="ProtNLM"/>
    </source>
</evidence>
<evidence type="ECO:0000313" key="1">
    <source>
        <dbReference type="EMBL" id="GBO31155.1"/>
    </source>
</evidence>
<organism evidence="1 2">
    <name type="scientific">Araneus ventricosus</name>
    <name type="common">Orbweaver spider</name>
    <name type="synonym">Epeira ventricosa</name>
    <dbReference type="NCBI Taxonomy" id="182803"/>
    <lineage>
        <taxon>Eukaryota</taxon>
        <taxon>Metazoa</taxon>
        <taxon>Ecdysozoa</taxon>
        <taxon>Arthropoda</taxon>
        <taxon>Chelicerata</taxon>
        <taxon>Arachnida</taxon>
        <taxon>Araneae</taxon>
        <taxon>Araneomorphae</taxon>
        <taxon>Entelegynae</taxon>
        <taxon>Araneoidea</taxon>
        <taxon>Araneidae</taxon>
        <taxon>Araneus</taxon>
    </lineage>
</organism>
<proteinExistence type="predicted"/>
<evidence type="ECO:0000313" key="2">
    <source>
        <dbReference type="Proteomes" id="UP000499080"/>
    </source>
</evidence>
<accession>A0A4Y2W1Q1</accession>
<dbReference type="Proteomes" id="UP000499080">
    <property type="component" value="Unassembled WGS sequence"/>
</dbReference>
<sequence>MAGVSDGLAKCELYNVFAFLKQKVGLWKTIDAAIFCQTLRRLRRAILTSGVVLIHDNACPHSGVVIQSFWNSLKGTCLILGV</sequence>
<gene>
    <name evidence="1" type="ORF">AVEN_54495_1</name>
</gene>
<comment type="caution">
    <text evidence="1">The sequence shown here is derived from an EMBL/GenBank/DDBJ whole genome shotgun (WGS) entry which is preliminary data.</text>
</comment>